<evidence type="ECO:0000313" key="2">
    <source>
        <dbReference type="EMBL" id="MBB3127543.1"/>
    </source>
</evidence>
<organism evidence="2 3">
    <name type="scientific">Paenibacillus rhizosphaerae</name>
    <dbReference type="NCBI Taxonomy" id="297318"/>
    <lineage>
        <taxon>Bacteria</taxon>
        <taxon>Bacillati</taxon>
        <taxon>Bacillota</taxon>
        <taxon>Bacilli</taxon>
        <taxon>Bacillales</taxon>
        <taxon>Paenibacillaceae</taxon>
        <taxon>Paenibacillus</taxon>
    </lineage>
</organism>
<dbReference type="Pfam" id="PF11085">
    <property type="entry name" value="YqhR"/>
    <property type="match status" value="1"/>
</dbReference>
<proteinExistence type="predicted"/>
<dbReference type="RefSeq" id="WP_312887196.1">
    <property type="nucleotide sequence ID" value="NZ_JACHXJ010000002.1"/>
</dbReference>
<protein>
    <recommendedName>
        <fullName evidence="4">Membrane protein YqhR</fullName>
    </recommendedName>
</protein>
<sequence>MSSQGAAIRQHTNTGHTNPLAFSLELGFFAGLFWGAVHWVFHWLHFTIVIPAFLAEPFFKHSFLKSGAGDLLGWLFFIAFSIVAAVIYTLLFRKLAGPWPGIIYGICWWAVLFVAGPAFGMMNRLNHLTWNTIVTEFCLYLLWGLFIGYTVAFEFTDERKREPGRAKAH</sequence>
<dbReference type="Proteomes" id="UP000517523">
    <property type="component" value="Unassembled WGS sequence"/>
</dbReference>
<dbReference type="AlphaFoldDB" id="A0A839TM08"/>
<keyword evidence="1" id="KW-0812">Transmembrane</keyword>
<gene>
    <name evidence="2" type="ORF">FHS19_002197</name>
</gene>
<keyword evidence="1" id="KW-1133">Transmembrane helix</keyword>
<dbReference type="InterPro" id="IPR024563">
    <property type="entry name" value="YqhR"/>
</dbReference>
<feature type="transmembrane region" description="Helical" evidence="1">
    <location>
        <begin position="20"/>
        <end position="37"/>
    </location>
</feature>
<keyword evidence="1" id="KW-0472">Membrane</keyword>
<feature type="transmembrane region" description="Helical" evidence="1">
    <location>
        <begin position="71"/>
        <end position="90"/>
    </location>
</feature>
<feature type="transmembrane region" description="Helical" evidence="1">
    <location>
        <begin position="102"/>
        <end position="121"/>
    </location>
</feature>
<comment type="caution">
    <text evidence="2">The sequence shown here is derived from an EMBL/GenBank/DDBJ whole genome shotgun (WGS) entry which is preliminary data.</text>
</comment>
<reference evidence="2 3" key="1">
    <citation type="submission" date="2020-08" db="EMBL/GenBank/DDBJ databases">
        <title>Genomic Encyclopedia of Type Strains, Phase III (KMG-III): the genomes of soil and plant-associated and newly described type strains.</title>
        <authorList>
            <person name="Whitman W."/>
        </authorList>
    </citation>
    <scope>NUCLEOTIDE SEQUENCE [LARGE SCALE GENOMIC DNA]</scope>
    <source>
        <strain evidence="2 3">CECT 5831</strain>
    </source>
</reference>
<evidence type="ECO:0008006" key="4">
    <source>
        <dbReference type="Google" id="ProtNLM"/>
    </source>
</evidence>
<name>A0A839TM08_9BACL</name>
<evidence type="ECO:0000313" key="3">
    <source>
        <dbReference type="Proteomes" id="UP000517523"/>
    </source>
</evidence>
<dbReference type="EMBL" id="JACHXJ010000002">
    <property type="protein sequence ID" value="MBB3127543.1"/>
    <property type="molecule type" value="Genomic_DNA"/>
</dbReference>
<feature type="transmembrane region" description="Helical" evidence="1">
    <location>
        <begin position="133"/>
        <end position="152"/>
    </location>
</feature>
<evidence type="ECO:0000256" key="1">
    <source>
        <dbReference type="SAM" id="Phobius"/>
    </source>
</evidence>
<accession>A0A839TM08</accession>